<reference evidence="1 2" key="1">
    <citation type="submission" date="2024-09" db="EMBL/GenBank/DDBJ databases">
        <authorList>
            <person name="Sun Q."/>
            <person name="Mori K."/>
        </authorList>
    </citation>
    <scope>NUCLEOTIDE SEQUENCE [LARGE SCALE GENOMIC DNA]</scope>
    <source>
        <strain evidence="1 2">JCM 3307</strain>
    </source>
</reference>
<gene>
    <name evidence="1" type="ORF">ACFFTR_02285</name>
</gene>
<dbReference type="RefSeq" id="WP_223092653.1">
    <property type="nucleotide sequence ID" value="NZ_CP061913.1"/>
</dbReference>
<evidence type="ECO:0000313" key="1">
    <source>
        <dbReference type="EMBL" id="MFB9441915.1"/>
    </source>
</evidence>
<comment type="caution">
    <text evidence="1">The sequence shown here is derived from an EMBL/GenBank/DDBJ whole genome shotgun (WGS) entry which is preliminary data.</text>
</comment>
<name>A0ABV5LZF4_9ACTN</name>
<keyword evidence="2" id="KW-1185">Reference proteome</keyword>
<dbReference type="EMBL" id="JBHMCA010000010">
    <property type="protein sequence ID" value="MFB9441915.1"/>
    <property type="molecule type" value="Genomic_DNA"/>
</dbReference>
<accession>A0ABV5LZF4</accession>
<proteinExistence type="predicted"/>
<sequence>MTASDDDALGDAVARVYATVDPPPVPLLQAASGILAWRCADDALAALLLDSAVAGAAAGVRAGPADGSRMLSYGAGDTVLDLELTDEDGTVHVTGQISRPLAAPLEIRHRDGTWTGATDAVGRFTTSGLPSGPLRVTWGPGPDGETFTTPAILPL</sequence>
<protein>
    <recommendedName>
        <fullName evidence="3">Carboxypeptidase regulatory-like domain-containing protein</fullName>
    </recommendedName>
</protein>
<dbReference type="Proteomes" id="UP001589608">
    <property type="component" value="Unassembled WGS sequence"/>
</dbReference>
<organism evidence="1 2">
    <name type="scientific">Dactylosporangium vinaceum</name>
    <dbReference type="NCBI Taxonomy" id="53362"/>
    <lineage>
        <taxon>Bacteria</taxon>
        <taxon>Bacillati</taxon>
        <taxon>Actinomycetota</taxon>
        <taxon>Actinomycetes</taxon>
        <taxon>Micromonosporales</taxon>
        <taxon>Micromonosporaceae</taxon>
        <taxon>Dactylosporangium</taxon>
    </lineage>
</organism>
<evidence type="ECO:0000313" key="2">
    <source>
        <dbReference type="Proteomes" id="UP001589608"/>
    </source>
</evidence>
<evidence type="ECO:0008006" key="3">
    <source>
        <dbReference type="Google" id="ProtNLM"/>
    </source>
</evidence>